<keyword evidence="3" id="KW-1185">Reference proteome</keyword>
<sequence length="1038" mass="114699">MQFRAKQIAPPKEWGTFEDLCHALFKQVWEDPLAQKNGRRGQAQCGVDIFGSLNGGSESYWGVQCKGKDSNYGSKAEWSEVLTEIAKAEKFSPKLDKWIFATTAPADATLQKAAREISVERKAKGLFSIDVLGWEEIQALMSGTPEVITEFYPEHADHLPQVIEALRALPSFATKLASLVERIDTKLLEPPNPHGFATWELVTFDGDRGLGPALMGYSLGPSDATACPRLTEVTPILTQLKIAYSARLIGEPGAGKSICSYQIAKELAADGFEVLRLLDPQADNIALEAALPGKRRLYLIDDAHLLKPHILNRIEDQAGPDRLVLSTHNTVERVSHRGAITLDAKRAVKTIAAGLRADLPKTLDAVRLADDDVGERMMNADLAERLDNAENSADRPWQFCFVLGGGWRRSKQAADSARAASADLILAAVAIRQLVSRDARAVPAEIAEVCEHAGINTGTVDHGLKWLGKQRLIMGVADCRTPHQRFASVVLKRILEGQDKDGREKIATMIEGVLYDPQFPYTGLRVLIHELRFGSGNYSWTRLLGQPGVEAAVARCWAAESSDRGFAALALSDLWDFAEGGATAVVGPHVATLASWISNPSNGAYGFGHILNNLAQQNRDVAQKVVEAADPIAIATACSNANPDTAYGLADLLRSVAYVKVDDFNAKVRAALDRDKLREFAKHETFQEDAFIFSKFCASVVSWDENLALEMAELFVPTAQQVLANDPVEGFHQLSHDFASTVLRVFDVLHVYVGELKPSRRQWMIARRMCEKIDPKRVAEHISKVRPRHFQSVGFFLHFLCQSAPRKYEAVLSQLDWEKLDSIIGDDWANMPHETEVLLGTFYSRPSTRHLVQKFISDRAERIVHFPPRLMLMVPDVGLAHLATGGSLRLAQYDHLSWDFGGVALAIIAEERPELVERAVSPFVDAIVRGVTNYNRNFTGPAEGFVRVVIEHAPAAWHQVLAKLDPAMAEKNLTECLRGDAEHRRTAATVIESAVTLDGSVGDMARRLRARFPKASSAPTDTPRFSRRRDRSRRKRKG</sequence>
<comment type="caution">
    <text evidence="2">The sequence shown here is derived from an EMBL/GenBank/DDBJ whole genome shotgun (WGS) entry which is preliminary data.</text>
</comment>
<proteinExistence type="predicted"/>
<protein>
    <recommendedName>
        <fullName evidence="4">Restriction endonuclease</fullName>
    </recommendedName>
</protein>
<dbReference type="RefSeq" id="WP_055098964.1">
    <property type="nucleotide sequence ID" value="NZ_CP102389.1"/>
</dbReference>
<name>A0A9Q3W5N7_9GAMM</name>
<feature type="region of interest" description="Disordered" evidence="1">
    <location>
        <begin position="1009"/>
        <end position="1038"/>
    </location>
</feature>
<dbReference type="Proteomes" id="UP001107961">
    <property type="component" value="Unassembled WGS sequence"/>
</dbReference>
<gene>
    <name evidence="2" type="ORF">LZG35_13630</name>
</gene>
<dbReference type="InterPro" id="IPR027417">
    <property type="entry name" value="P-loop_NTPase"/>
</dbReference>
<dbReference type="SUPFAM" id="SSF52540">
    <property type="entry name" value="P-loop containing nucleoside triphosphate hydrolases"/>
    <property type="match status" value="1"/>
</dbReference>
<dbReference type="AlphaFoldDB" id="A0A9Q3W5N7"/>
<evidence type="ECO:0000313" key="3">
    <source>
        <dbReference type="Proteomes" id="UP001107961"/>
    </source>
</evidence>
<accession>A0A9Q3W5N7</accession>
<evidence type="ECO:0000256" key="1">
    <source>
        <dbReference type="SAM" id="MobiDB-lite"/>
    </source>
</evidence>
<dbReference type="EMBL" id="JAJVKT010000016">
    <property type="protein sequence ID" value="MCE7509681.1"/>
    <property type="molecule type" value="Genomic_DNA"/>
</dbReference>
<reference evidence="2" key="1">
    <citation type="submission" date="2022-01" db="EMBL/GenBank/DDBJ databases">
        <authorList>
            <person name="Karlyshev A.V."/>
            <person name="Jaspars M."/>
        </authorList>
    </citation>
    <scope>NUCLEOTIDE SEQUENCE</scope>
    <source>
        <strain evidence="2">AGSA3-2</strain>
    </source>
</reference>
<organism evidence="2 3">
    <name type="scientific">Alloalcanivorax xenomutans</name>
    <dbReference type="NCBI Taxonomy" id="1094342"/>
    <lineage>
        <taxon>Bacteria</taxon>
        <taxon>Pseudomonadati</taxon>
        <taxon>Pseudomonadota</taxon>
        <taxon>Gammaproteobacteria</taxon>
        <taxon>Oceanospirillales</taxon>
        <taxon>Alcanivoracaceae</taxon>
        <taxon>Alloalcanivorax</taxon>
    </lineage>
</organism>
<evidence type="ECO:0000313" key="2">
    <source>
        <dbReference type="EMBL" id="MCE7509681.1"/>
    </source>
</evidence>
<evidence type="ECO:0008006" key="4">
    <source>
        <dbReference type="Google" id="ProtNLM"/>
    </source>
</evidence>
<feature type="compositionally biased region" description="Basic residues" evidence="1">
    <location>
        <begin position="1025"/>
        <end position="1038"/>
    </location>
</feature>